<name>A0A5C6GGC3_METRR</name>
<organism evidence="1 2">
    <name type="scientific">Metarhizium rileyi (strain RCEF 4871)</name>
    <name type="common">Nomuraea rileyi</name>
    <dbReference type="NCBI Taxonomy" id="1649241"/>
    <lineage>
        <taxon>Eukaryota</taxon>
        <taxon>Fungi</taxon>
        <taxon>Dikarya</taxon>
        <taxon>Ascomycota</taxon>
        <taxon>Pezizomycotina</taxon>
        <taxon>Sordariomycetes</taxon>
        <taxon>Hypocreomycetidae</taxon>
        <taxon>Hypocreales</taxon>
        <taxon>Clavicipitaceae</taxon>
        <taxon>Metarhizium</taxon>
    </lineage>
</organism>
<dbReference type="AlphaFoldDB" id="A0A5C6GGC3"/>
<sequence length="70" mass="7507">MALSATDPRFPVPDARLALLTGRKFGLFLAGVVDIAARHVTVTSVARSRPTFVHYKVGGARWPDVGSETV</sequence>
<dbReference type="Proteomes" id="UP000317257">
    <property type="component" value="Unassembled WGS sequence"/>
</dbReference>
<evidence type="ECO:0000313" key="2">
    <source>
        <dbReference type="Proteomes" id="UP000317257"/>
    </source>
</evidence>
<gene>
    <name evidence="1" type="ORF">ED733_005243</name>
</gene>
<evidence type="ECO:0000313" key="1">
    <source>
        <dbReference type="EMBL" id="TWU75216.1"/>
    </source>
</evidence>
<accession>A0A5C6GGC3</accession>
<reference evidence="2" key="1">
    <citation type="submission" date="2018-12" db="EMBL/GenBank/DDBJ databases">
        <title>The complete genome of Metarhizium rileyi, a key fungal pathogen of Lepidoptera.</title>
        <authorList>
            <person name="Binneck E."/>
            <person name="Lastra C.C.L."/>
            <person name="Sosa-Gomez D.R."/>
        </authorList>
    </citation>
    <scope>NUCLEOTIDE SEQUENCE [LARGE SCALE GENOMIC DNA]</scope>
    <source>
        <strain evidence="2">Cep018-CH2</strain>
    </source>
</reference>
<comment type="caution">
    <text evidence="1">The sequence shown here is derived from an EMBL/GenBank/DDBJ whole genome shotgun (WGS) entry which is preliminary data.</text>
</comment>
<protein>
    <submittedName>
        <fullName evidence="1">Uncharacterized protein</fullName>
    </submittedName>
</protein>
<proteinExistence type="predicted"/>
<dbReference type="EMBL" id="SBHS01000008">
    <property type="protein sequence ID" value="TWU75216.1"/>
    <property type="molecule type" value="Genomic_DNA"/>
</dbReference>